<comment type="caution">
    <text evidence="5">The sequence shown here is derived from an EMBL/GenBank/DDBJ whole genome shotgun (WGS) entry which is preliminary data.</text>
</comment>
<evidence type="ECO:0000313" key="5">
    <source>
        <dbReference type="EMBL" id="MBU2873836.1"/>
    </source>
</evidence>
<dbReference type="RefSeq" id="WP_216007710.1">
    <property type="nucleotide sequence ID" value="NZ_JAHKPV010000007.1"/>
</dbReference>
<keyword evidence="6" id="KW-1185">Reference proteome</keyword>
<dbReference type="EMBL" id="JAHKPV010000007">
    <property type="protein sequence ID" value="MBU2873836.1"/>
    <property type="molecule type" value="Genomic_DNA"/>
</dbReference>
<name>A0ABS6A6R2_9GAMM</name>
<protein>
    <submittedName>
        <fullName evidence="5">Site-specific integrase</fullName>
    </submittedName>
</protein>
<dbReference type="Pfam" id="PF20172">
    <property type="entry name" value="DUF6538"/>
    <property type="match status" value="1"/>
</dbReference>
<evidence type="ECO:0000256" key="3">
    <source>
        <dbReference type="ARBA" id="ARBA00023125"/>
    </source>
</evidence>
<evidence type="ECO:0000259" key="4">
    <source>
        <dbReference type="PROSITE" id="PS51898"/>
    </source>
</evidence>
<proteinExistence type="inferred from homology"/>
<evidence type="ECO:0000313" key="6">
    <source>
        <dbReference type="Proteomes" id="UP000753376"/>
    </source>
</evidence>
<gene>
    <name evidence="5" type="ORF">KO508_07395</name>
</gene>
<dbReference type="PANTHER" id="PTHR30349">
    <property type="entry name" value="PHAGE INTEGRASE-RELATED"/>
    <property type="match status" value="1"/>
</dbReference>
<evidence type="ECO:0000256" key="2">
    <source>
        <dbReference type="ARBA" id="ARBA00022908"/>
    </source>
</evidence>
<dbReference type="InterPro" id="IPR046668">
    <property type="entry name" value="DUF6538"/>
</dbReference>
<keyword evidence="2" id="KW-0229">DNA integration</keyword>
<comment type="similarity">
    <text evidence="1">Belongs to the 'phage' integrase family.</text>
</comment>
<dbReference type="InterPro" id="IPR050090">
    <property type="entry name" value="Tyrosine_recombinase_XerCD"/>
</dbReference>
<dbReference type="InterPro" id="IPR002104">
    <property type="entry name" value="Integrase_catalytic"/>
</dbReference>
<keyword evidence="3" id="KW-0238">DNA-binding</keyword>
<dbReference type="CDD" id="cd01184">
    <property type="entry name" value="INT_C_like_1"/>
    <property type="match status" value="1"/>
</dbReference>
<dbReference type="PANTHER" id="PTHR30349:SF41">
    <property type="entry name" value="INTEGRASE_RECOMBINASE PROTEIN MJ0367-RELATED"/>
    <property type="match status" value="1"/>
</dbReference>
<feature type="domain" description="Tyr recombinase" evidence="4">
    <location>
        <begin position="300"/>
        <end position="507"/>
    </location>
</feature>
<evidence type="ECO:0000256" key="1">
    <source>
        <dbReference type="ARBA" id="ARBA00008857"/>
    </source>
</evidence>
<accession>A0ABS6A6R2</accession>
<dbReference type="Pfam" id="PF00589">
    <property type="entry name" value="Phage_integrase"/>
    <property type="match status" value="1"/>
</dbReference>
<reference evidence="5 6" key="1">
    <citation type="submission" date="2021-05" db="EMBL/GenBank/DDBJ databases">
        <title>Draft genomes of bacteria isolated from model marine particles.</title>
        <authorList>
            <person name="Datta M.S."/>
            <person name="Schwartzman J.A."/>
            <person name="Enke T.N."/>
            <person name="Saavedra J."/>
            <person name="Cermak N."/>
            <person name="Cordero O.X."/>
        </authorList>
    </citation>
    <scope>NUCLEOTIDE SEQUENCE [LARGE SCALE GENOMIC DNA]</scope>
    <source>
        <strain evidence="5 6">D2M19</strain>
    </source>
</reference>
<sequence>MTLRTPTYITTNRLGIFVFQIRIPRQLRQNRAFFRKSLGTRNRSEAVVRARRLWLMFDEVKARFFDNIEMFNEAMKVLGNYDANTTGLKAWDEIESYLTQLNSYESALLGRAIDYRTLRDKHNSAAAVNPNDPQALSELQACKESITQLQTELRSIRGPSLDSRPLSSLIAEYLEEAKKGWSPKNIKKNSDSIKPKLELLIHVLGDLNGSDLQRSSIVAFKNALLSLPKNRTKGIYANKTIAEILEMDIPDDAKLSGNTLKSYLGRASMFLQWMTKNNYALPDLHYPLQGIRFDQKPDHEQRSTFTDDELRRLFESKEYTVTGHKRASYYWVPLLALFTGARQSELCQLYKSDIRQDDETGIWYIDINQEEDKSIKKAHHARMVPIHKQLIKMGFLDYVRQLNHPRLFPDLTKKRDGYGQRFSRWFCDTYINEKNCGIRRGKNDGTDPVFHSFRHTVETKLDHEYHIPSHHIAHLVGQKPDGKSVTVNRYIKPKHLKDNQKIINKLTYACIDFSKIMHWKRGIRS</sequence>
<dbReference type="Proteomes" id="UP000753376">
    <property type="component" value="Unassembled WGS sequence"/>
</dbReference>
<dbReference type="PROSITE" id="PS51898">
    <property type="entry name" value="TYR_RECOMBINASE"/>
    <property type="match status" value="1"/>
</dbReference>
<organism evidence="5 6">
    <name type="scientific">Marinobacter salexigens</name>
    <dbReference type="NCBI Taxonomy" id="1925763"/>
    <lineage>
        <taxon>Bacteria</taxon>
        <taxon>Pseudomonadati</taxon>
        <taxon>Pseudomonadota</taxon>
        <taxon>Gammaproteobacteria</taxon>
        <taxon>Pseudomonadales</taxon>
        <taxon>Marinobacteraceae</taxon>
        <taxon>Marinobacter</taxon>
    </lineage>
</organism>